<evidence type="ECO:0000256" key="1">
    <source>
        <dbReference type="SAM" id="SignalP"/>
    </source>
</evidence>
<protein>
    <submittedName>
        <fullName evidence="2">Uncharacterized protein</fullName>
    </submittedName>
</protein>
<reference evidence="2" key="1">
    <citation type="submission" date="2015-11" db="EMBL/GenBank/DDBJ databases">
        <title>De novo transcriptome assembly of four potential Pierce s Disease insect vectors from Arizona vineyards.</title>
        <authorList>
            <person name="Tassone E.E."/>
        </authorList>
    </citation>
    <scope>NUCLEOTIDE SEQUENCE</scope>
</reference>
<feature type="chain" id="PRO_5008582966" evidence="1">
    <location>
        <begin position="26"/>
        <end position="183"/>
    </location>
</feature>
<name>A0A1B6FNQ8_9HEMI</name>
<accession>A0A1B6FNQ8</accession>
<dbReference type="EMBL" id="GECZ01017937">
    <property type="protein sequence ID" value="JAS51832.1"/>
    <property type="molecule type" value="Transcribed_RNA"/>
</dbReference>
<feature type="signal peptide" evidence="1">
    <location>
        <begin position="1"/>
        <end position="25"/>
    </location>
</feature>
<organism evidence="2">
    <name type="scientific">Cuerna arida</name>
    <dbReference type="NCBI Taxonomy" id="1464854"/>
    <lineage>
        <taxon>Eukaryota</taxon>
        <taxon>Metazoa</taxon>
        <taxon>Ecdysozoa</taxon>
        <taxon>Arthropoda</taxon>
        <taxon>Hexapoda</taxon>
        <taxon>Insecta</taxon>
        <taxon>Pterygota</taxon>
        <taxon>Neoptera</taxon>
        <taxon>Paraneoptera</taxon>
        <taxon>Hemiptera</taxon>
        <taxon>Auchenorrhyncha</taxon>
        <taxon>Membracoidea</taxon>
        <taxon>Cicadellidae</taxon>
        <taxon>Cicadellinae</taxon>
        <taxon>Proconiini</taxon>
        <taxon>Cuerna</taxon>
    </lineage>
</organism>
<evidence type="ECO:0000313" key="2">
    <source>
        <dbReference type="EMBL" id="JAS51832.1"/>
    </source>
</evidence>
<keyword evidence="1" id="KW-0732">Signal</keyword>
<dbReference type="AlphaFoldDB" id="A0A1B6FNQ8"/>
<proteinExistence type="predicted"/>
<sequence>MCAVNVLKMFLFAVITLLYISPLLGQPHNNHSELHPFLYKTITVSNAIRSKRSSNHVSPEEAIRIKNESSFLVEQLITVGKHVHKLLKDLPERKGSEFIKGLKDYNKAFEKFSDLIKHDNINTQKDVERFLQQPHPNIAETDYREWDIRTRFNWSDDHYQQFQQLMNTAREFWIELIYLHTYY</sequence>
<gene>
    <name evidence="2" type="ORF">g.46324</name>
</gene>